<keyword evidence="1" id="KW-1133">Transmembrane helix</keyword>
<dbReference type="Proteomes" id="UP000095287">
    <property type="component" value="Unplaced"/>
</dbReference>
<evidence type="ECO:0000313" key="3">
    <source>
        <dbReference type="WBParaSite" id="L893_g26746.t1"/>
    </source>
</evidence>
<organism evidence="2 3">
    <name type="scientific">Steinernema glaseri</name>
    <dbReference type="NCBI Taxonomy" id="37863"/>
    <lineage>
        <taxon>Eukaryota</taxon>
        <taxon>Metazoa</taxon>
        <taxon>Ecdysozoa</taxon>
        <taxon>Nematoda</taxon>
        <taxon>Chromadorea</taxon>
        <taxon>Rhabditida</taxon>
        <taxon>Tylenchina</taxon>
        <taxon>Panagrolaimomorpha</taxon>
        <taxon>Strongyloidoidea</taxon>
        <taxon>Steinernematidae</taxon>
        <taxon>Steinernema</taxon>
    </lineage>
</organism>
<name>A0A1I7ZIV8_9BILA</name>
<accession>A0A1I7ZIV8</accession>
<reference evidence="3" key="1">
    <citation type="submission" date="2016-11" db="UniProtKB">
        <authorList>
            <consortium name="WormBaseParasite"/>
        </authorList>
    </citation>
    <scope>IDENTIFICATION</scope>
</reference>
<keyword evidence="1" id="KW-0472">Membrane</keyword>
<evidence type="ECO:0000256" key="1">
    <source>
        <dbReference type="SAM" id="Phobius"/>
    </source>
</evidence>
<sequence length="108" mass="12617">MSARHVYMYETLSTSTRHRLCLQDTVYVYETCLRLGDNVYVYETLSAFTRLPCTNSLSTARTLERLGTRRIGAPPWTETNRQQNEVCFVCKFMCLLYSCFVLHLWCPA</sequence>
<keyword evidence="2" id="KW-1185">Reference proteome</keyword>
<keyword evidence="1" id="KW-0812">Transmembrane</keyword>
<dbReference type="WBParaSite" id="L893_g26746.t1">
    <property type="protein sequence ID" value="L893_g26746.t1"/>
    <property type="gene ID" value="L893_g26746"/>
</dbReference>
<proteinExistence type="predicted"/>
<evidence type="ECO:0000313" key="2">
    <source>
        <dbReference type="Proteomes" id="UP000095287"/>
    </source>
</evidence>
<dbReference type="AlphaFoldDB" id="A0A1I7ZIV8"/>
<feature type="transmembrane region" description="Helical" evidence="1">
    <location>
        <begin position="86"/>
        <end position="105"/>
    </location>
</feature>
<protein>
    <submittedName>
        <fullName evidence="3">BAH domain-containing protein</fullName>
    </submittedName>
</protein>